<dbReference type="SMART" id="SM00279">
    <property type="entry name" value="HhH2"/>
    <property type="match status" value="1"/>
</dbReference>
<dbReference type="FunFam" id="1.20.1060.10:FF:000001">
    <property type="entry name" value="DNA polymerase I"/>
    <property type="match status" value="1"/>
</dbReference>
<dbReference type="GO" id="GO:0008409">
    <property type="term" value="F:5'-3' exonuclease activity"/>
    <property type="evidence" value="ECO:0007669"/>
    <property type="project" value="UniProtKB-UniRule"/>
</dbReference>
<evidence type="ECO:0000313" key="20">
    <source>
        <dbReference type="EMBL" id="TCN72187.1"/>
    </source>
</evidence>
<dbReference type="SUPFAM" id="SSF88723">
    <property type="entry name" value="PIN domain-like"/>
    <property type="match status" value="1"/>
</dbReference>
<dbReference type="Pfam" id="PF00476">
    <property type="entry name" value="DNA_pol_A"/>
    <property type="match status" value="1"/>
</dbReference>
<keyword evidence="11 16" id="KW-0239">DNA-directed DNA polymerase</keyword>
<dbReference type="CDD" id="cd09898">
    <property type="entry name" value="H3TH_53EXO"/>
    <property type="match status" value="1"/>
</dbReference>
<dbReference type="SMART" id="SM00482">
    <property type="entry name" value="POLAc"/>
    <property type="match status" value="1"/>
</dbReference>
<keyword evidence="8 16" id="KW-0227">DNA damage</keyword>
<feature type="domain" description="3'-5' exonuclease" evidence="17">
    <location>
        <begin position="337"/>
        <end position="516"/>
    </location>
</feature>
<dbReference type="Gene3D" id="1.10.150.20">
    <property type="entry name" value="5' to 3' exonuclease, C-terminal subdomain"/>
    <property type="match status" value="2"/>
</dbReference>
<accession>A0A4R2EUD2</accession>
<evidence type="ECO:0000256" key="2">
    <source>
        <dbReference type="ARBA" id="ARBA00012417"/>
    </source>
</evidence>
<dbReference type="SUPFAM" id="SSF56672">
    <property type="entry name" value="DNA/RNA polymerases"/>
    <property type="match status" value="1"/>
</dbReference>
<evidence type="ECO:0000256" key="4">
    <source>
        <dbReference type="ARBA" id="ARBA00022679"/>
    </source>
</evidence>
<dbReference type="OrthoDB" id="9806424at2"/>
<dbReference type="FunFam" id="1.10.150.20:FF:000003">
    <property type="entry name" value="DNA polymerase I"/>
    <property type="match status" value="1"/>
</dbReference>
<dbReference type="InterPro" id="IPR020045">
    <property type="entry name" value="DNA_polI_H3TH"/>
</dbReference>
<name>A0A4R2EUD2_9BACT</name>
<dbReference type="SUPFAM" id="SSF53098">
    <property type="entry name" value="Ribonuclease H-like"/>
    <property type="match status" value="1"/>
</dbReference>
<dbReference type="InterPro" id="IPR019760">
    <property type="entry name" value="DNA-dir_DNA_pol_A_CS"/>
</dbReference>
<evidence type="ECO:0000256" key="1">
    <source>
        <dbReference type="ARBA" id="ARBA00007705"/>
    </source>
</evidence>
<dbReference type="FunFam" id="1.10.150.20:FF:000002">
    <property type="entry name" value="DNA polymerase I"/>
    <property type="match status" value="1"/>
</dbReference>
<proteinExistence type="inferred from homology"/>
<keyword evidence="5 16" id="KW-0548">Nucleotidyltransferase</keyword>
<keyword evidence="13 16" id="KW-0234">DNA repair</keyword>
<evidence type="ECO:0000259" key="19">
    <source>
        <dbReference type="SMART" id="SM00482"/>
    </source>
</evidence>
<evidence type="ECO:0000259" key="17">
    <source>
        <dbReference type="SMART" id="SM00474"/>
    </source>
</evidence>
<protein>
    <recommendedName>
        <fullName evidence="3 15">DNA polymerase I</fullName>
        <ecNumber evidence="2 15">2.7.7.7</ecNumber>
    </recommendedName>
</protein>
<dbReference type="CDD" id="cd09859">
    <property type="entry name" value="PIN_53EXO"/>
    <property type="match status" value="1"/>
</dbReference>
<dbReference type="Pfam" id="PF01367">
    <property type="entry name" value="5_3_exonuc"/>
    <property type="match status" value="1"/>
</dbReference>
<dbReference type="PROSITE" id="PS00447">
    <property type="entry name" value="DNA_POLYMERASE_A"/>
    <property type="match status" value="1"/>
</dbReference>
<dbReference type="InterPro" id="IPR043502">
    <property type="entry name" value="DNA/RNA_pol_sf"/>
</dbReference>
<evidence type="ECO:0000256" key="6">
    <source>
        <dbReference type="ARBA" id="ARBA00022705"/>
    </source>
</evidence>
<keyword evidence="9 16" id="KW-0378">Hydrolase</keyword>
<dbReference type="CDD" id="cd06139">
    <property type="entry name" value="DNA_polA_I_Ecoli_like_exo"/>
    <property type="match status" value="1"/>
</dbReference>
<comment type="caution">
    <text evidence="20">The sequence shown here is derived from an EMBL/GenBank/DDBJ whole genome shotgun (WGS) entry which is preliminary data.</text>
</comment>
<dbReference type="Pfam" id="PF02739">
    <property type="entry name" value="5_3_exonuc_N"/>
    <property type="match status" value="1"/>
</dbReference>
<evidence type="ECO:0000256" key="14">
    <source>
        <dbReference type="ARBA" id="ARBA00049244"/>
    </source>
</evidence>
<dbReference type="SMART" id="SM00474">
    <property type="entry name" value="35EXOc"/>
    <property type="match status" value="1"/>
</dbReference>
<dbReference type="InterPro" id="IPR002562">
    <property type="entry name" value="3'-5'_exonuclease_dom"/>
</dbReference>
<dbReference type="RefSeq" id="WP_131838250.1">
    <property type="nucleotide sequence ID" value="NZ_SLWB01000002.1"/>
</dbReference>
<dbReference type="InterPro" id="IPR036397">
    <property type="entry name" value="RNaseH_sf"/>
</dbReference>
<evidence type="ECO:0000256" key="13">
    <source>
        <dbReference type="ARBA" id="ARBA00023204"/>
    </source>
</evidence>
<dbReference type="SMART" id="SM00475">
    <property type="entry name" value="53EXOc"/>
    <property type="match status" value="1"/>
</dbReference>
<dbReference type="NCBIfam" id="TIGR00593">
    <property type="entry name" value="pola"/>
    <property type="match status" value="1"/>
</dbReference>
<evidence type="ECO:0000256" key="16">
    <source>
        <dbReference type="RuleBase" id="RU004460"/>
    </source>
</evidence>
<feature type="domain" description="5'-3' exonuclease" evidence="18">
    <location>
        <begin position="3"/>
        <end position="264"/>
    </location>
</feature>
<keyword evidence="4 16" id="KW-0808">Transferase</keyword>
<evidence type="ECO:0000256" key="7">
    <source>
        <dbReference type="ARBA" id="ARBA00022722"/>
    </source>
</evidence>
<dbReference type="InterPro" id="IPR012337">
    <property type="entry name" value="RNaseH-like_sf"/>
</dbReference>
<organism evidence="20 21">
    <name type="scientific">Acetobacteroides hydrogenigenes</name>
    <dbReference type="NCBI Taxonomy" id="979970"/>
    <lineage>
        <taxon>Bacteria</taxon>
        <taxon>Pseudomonadati</taxon>
        <taxon>Bacteroidota</taxon>
        <taxon>Bacteroidia</taxon>
        <taxon>Bacteroidales</taxon>
        <taxon>Rikenellaceae</taxon>
        <taxon>Acetobacteroides</taxon>
    </lineage>
</organism>
<dbReference type="GO" id="GO:0008408">
    <property type="term" value="F:3'-5' exonuclease activity"/>
    <property type="evidence" value="ECO:0007669"/>
    <property type="project" value="UniProtKB-UniRule"/>
</dbReference>
<dbReference type="InterPro" id="IPR008918">
    <property type="entry name" value="HhH2"/>
</dbReference>
<dbReference type="InterPro" id="IPR018320">
    <property type="entry name" value="DNA_polymerase_1"/>
</dbReference>
<evidence type="ECO:0000256" key="12">
    <source>
        <dbReference type="ARBA" id="ARBA00023125"/>
    </source>
</evidence>
<dbReference type="InterPro" id="IPR002298">
    <property type="entry name" value="DNA_polymerase_A"/>
</dbReference>
<evidence type="ECO:0000256" key="3">
    <source>
        <dbReference type="ARBA" id="ARBA00020311"/>
    </source>
</evidence>
<dbReference type="InterPro" id="IPR036279">
    <property type="entry name" value="5-3_exonuclease_C_sf"/>
</dbReference>
<dbReference type="Proteomes" id="UP000294830">
    <property type="component" value="Unassembled WGS sequence"/>
</dbReference>
<comment type="function">
    <text evidence="16">In addition to polymerase activity, this DNA polymerase exhibits 3'-5' and 5'-3' exonuclease activity.</text>
</comment>
<comment type="similarity">
    <text evidence="1 16">Belongs to the DNA polymerase type-A family.</text>
</comment>
<dbReference type="GO" id="GO:0006302">
    <property type="term" value="P:double-strand break repair"/>
    <property type="evidence" value="ECO:0007669"/>
    <property type="project" value="TreeGrafter"/>
</dbReference>
<dbReference type="PRINTS" id="PR00868">
    <property type="entry name" value="DNAPOLI"/>
</dbReference>
<evidence type="ECO:0000256" key="8">
    <source>
        <dbReference type="ARBA" id="ARBA00022763"/>
    </source>
</evidence>
<feature type="domain" description="DNA-directed DNA polymerase family A palm" evidence="19">
    <location>
        <begin position="686"/>
        <end position="893"/>
    </location>
</feature>
<dbReference type="InterPro" id="IPR002421">
    <property type="entry name" value="5-3_exonuclease"/>
</dbReference>
<dbReference type="PANTHER" id="PTHR10133:SF27">
    <property type="entry name" value="DNA POLYMERASE NU"/>
    <property type="match status" value="1"/>
</dbReference>
<keyword evidence="7" id="KW-0540">Nuclease</keyword>
<dbReference type="NCBIfam" id="NF004397">
    <property type="entry name" value="PRK05755.1"/>
    <property type="match status" value="1"/>
</dbReference>
<dbReference type="InterPro" id="IPR029060">
    <property type="entry name" value="PIN-like_dom_sf"/>
</dbReference>
<keyword evidence="6 16" id="KW-0235">DNA replication</keyword>
<dbReference type="EC" id="2.7.7.7" evidence="2 15"/>
<evidence type="ECO:0000256" key="9">
    <source>
        <dbReference type="ARBA" id="ARBA00022801"/>
    </source>
</evidence>
<dbReference type="InterPro" id="IPR001098">
    <property type="entry name" value="DNA-dir_DNA_pol_A_palm_dom"/>
</dbReference>
<dbReference type="CDD" id="cd08637">
    <property type="entry name" value="DNA_pol_A_pol_I_C"/>
    <property type="match status" value="1"/>
</dbReference>
<dbReference type="EMBL" id="SLWB01000002">
    <property type="protein sequence ID" value="TCN72187.1"/>
    <property type="molecule type" value="Genomic_DNA"/>
</dbReference>
<sequence length="929" mass="104599">MDKRLYLLDAYALIYRAHYAFINRPMMNAAGLNTSPIFGFIRTLLEIKKKEDPTHLAVAFDLGRVTFRTELYPEYKAHRDETPDDIRKATPIIKDILRAMNIPILEAEGYEADDIIGTIAHRAQKHGYTTFMVTPDKDYGQLVTDNIRMYKPKKGDNDIEILGPKEICEQYGIAEPRQLIDILALWGDASDNIPGVPGVGEKTACKLIGEWGSVENLLANADKLKGKQKENIVNFQEQMMLSKKLATIELNVPVDFDEEKLVMEEPNRELLAEIFTEMQFTSLIKEMELTPTIAVPSAAPEKAAPQSAQMSLFGDTPMAAAGAVKAYKTIENVPHTYRIAETNEQMEELVATLRGNGEFTFDTETVGLNPFEDRIVGMSFAIREHEAWYVPVTTGRQAEIMAIFRPLFEDEAIGKTGQNIKFDMQVLKANGIELRGKLFDTMIAHYLIEPELRHNMTYLAETYLHYSPVEIEELIGKRGIHQSTMDRVELEKIAEYAAEDADVTLQLRNKLEPILKEQGLVELFETIEMPLMPVLADMEFTGVKIDDIALKEYAGVLMKDLLVLDEEIKAMAGDPTLNISSPKQLGVILFEKLKISDTTKKTKTKQYSTSEETLQQLRDKHPIVDKILEFRGVKKLLSTYVEALPALISKTDGRIHTSYNQTVTATGRLSSNNPNLQNIPIRDERGKEIRRAFIASDEEHLVLSADYSQIELRLMAHFSNDPSMVEAFIHNADIHTATAAKVYHVKPSEVTREQRGRAKTANFGIIYGISAFGLSQRLNIPRGEAKELIDGYFESYPGVKAYMDRVIEQGRADGYVTTLFGRKRYLRNINAGNAMSRSLDERNAINAPLQGSAADIIKIAMIAIHAELKRRNLRTKMTLQVHDELVFDVYKPELDEVKQLVVEKMESAAQLAVPLTAEAGVGENWLVAH</sequence>
<evidence type="ECO:0000313" key="21">
    <source>
        <dbReference type="Proteomes" id="UP000294830"/>
    </source>
</evidence>
<dbReference type="Gene3D" id="3.30.420.10">
    <property type="entry name" value="Ribonuclease H-like superfamily/Ribonuclease H"/>
    <property type="match status" value="1"/>
</dbReference>
<evidence type="ECO:0000256" key="15">
    <source>
        <dbReference type="NCBIfam" id="TIGR00593"/>
    </source>
</evidence>
<dbReference type="GO" id="GO:0006261">
    <property type="term" value="P:DNA-templated DNA replication"/>
    <property type="evidence" value="ECO:0007669"/>
    <property type="project" value="UniProtKB-UniRule"/>
</dbReference>
<dbReference type="InterPro" id="IPR020046">
    <property type="entry name" value="5-3_exonucl_a-hlix_arch_N"/>
</dbReference>
<evidence type="ECO:0000256" key="10">
    <source>
        <dbReference type="ARBA" id="ARBA00022839"/>
    </source>
</evidence>
<keyword evidence="10 16" id="KW-0269">Exonuclease</keyword>
<keyword evidence="12 16" id="KW-0238">DNA-binding</keyword>
<dbReference type="GO" id="GO:0003887">
    <property type="term" value="F:DNA-directed DNA polymerase activity"/>
    <property type="evidence" value="ECO:0007669"/>
    <property type="project" value="UniProtKB-UniRule"/>
</dbReference>
<keyword evidence="21" id="KW-1185">Reference proteome</keyword>
<gene>
    <name evidence="16" type="primary">polA</name>
    <name evidence="20" type="ORF">CLV25_102150</name>
</gene>
<dbReference type="AlphaFoldDB" id="A0A4R2EUD2"/>
<dbReference type="GO" id="GO:0003677">
    <property type="term" value="F:DNA binding"/>
    <property type="evidence" value="ECO:0007669"/>
    <property type="project" value="UniProtKB-UniRule"/>
</dbReference>
<comment type="catalytic activity">
    <reaction evidence="14 16">
        <text>DNA(n) + a 2'-deoxyribonucleoside 5'-triphosphate = DNA(n+1) + diphosphate</text>
        <dbReference type="Rhea" id="RHEA:22508"/>
        <dbReference type="Rhea" id="RHEA-COMP:17339"/>
        <dbReference type="Rhea" id="RHEA-COMP:17340"/>
        <dbReference type="ChEBI" id="CHEBI:33019"/>
        <dbReference type="ChEBI" id="CHEBI:61560"/>
        <dbReference type="ChEBI" id="CHEBI:173112"/>
        <dbReference type="EC" id="2.7.7.7"/>
    </reaction>
</comment>
<dbReference type="Gene3D" id="3.40.50.1010">
    <property type="entry name" value="5'-nuclease"/>
    <property type="match status" value="1"/>
</dbReference>
<evidence type="ECO:0000256" key="5">
    <source>
        <dbReference type="ARBA" id="ARBA00022695"/>
    </source>
</evidence>
<reference evidence="20 21" key="1">
    <citation type="submission" date="2019-03" db="EMBL/GenBank/DDBJ databases">
        <title>Genomic Encyclopedia of Archaeal and Bacterial Type Strains, Phase II (KMG-II): from individual species to whole genera.</title>
        <authorList>
            <person name="Goeker M."/>
        </authorList>
    </citation>
    <scope>NUCLEOTIDE SEQUENCE [LARGE SCALE GENOMIC DNA]</scope>
    <source>
        <strain evidence="20 21">RL-C</strain>
    </source>
</reference>
<dbReference type="Pfam" id="PF01612">
    <property type="entry name" value="DNA_pol_A_exo1"/>
    <property type="match status" value="1"/>
</dbReference>
<dbReference type="Gene3D" id="3.30.70.370">
    <property type="match status" value="1"/>
</dbReference>
<evidence type="ECO:0000259" key="18">
    <source>
        <dbReference type="SMART" id="SM00475"/>
    </source>
</evidence>
<dbReference type="Gene3D" id="1.20.1060.10">
    <property type="entry name" value="Taq DNA Polymerase, Chain T, domain 4"/>
    <property type="match status" value="1"/>
</dbReference>
<dbReference type="PANTHER" id="PTHR10133">
    <property type="entry name" value="DNA POLYMERASE I"/>
    <property type="match status" value="1"/>
</dbReference>
<dbReference type="SUPFAM" id="SSF47807">
    <property type="entry name" value="5' to 3' exonuclease, C-terminal subdomain"/>
    <property type="match status" value="1"/>
</dbReference>
<evidence type="ECO:0000256" key="11">
    <source>
        <dbReference type="ARBA" id="ARBA00022932"/>
    </source>
</evidence>